<proteinExistence type="inferred from homology"/>
<feature type="domain" description="RNA polymerase sigma factor 54 core-binding" evidence="10">
    <location>
        <begin position="88"/>
        <end position="272"/>
    </location>
</feature>
<dbReference type="Proteomes" id="UP000634206">
    <property type="component" value="Unassembled WGS sequence"/>
</dbReference>
<dbReference type="Gene3D" id="1.10.10.60">
    <property type="entry name" value="Homeodomain-like"/>
    <property type="match status" value="1"/>
</dbReference>
<name>A0AAE2SD04_9BACT</name>
<protein>
    <submittedName>
        <fullName evidence="11">RNA polymerase factor sigma-54</fullName>
    </submittedName>
</protein>
<dbReference type="GO" id="GO:0006352">
    <property type="term" value="P:DNA-templated transcription initiation"/>
    <property type="evidence" value="ECO:0007669"/>
    <property type="project" value="InterPro"/>
</dbReference>
<dbReference type="PANTHER" id="PTHR32248:SF4">
    <property type="entry name" value="RNA POLYMERASE SIGMA-54 FACTOR"/>
    <property type="match status" value="1"/>
</dbReference>
<keyword evidence="8" id="KW-0804">Transcription</keyword>
<evidence type="ECO:0000256" key="8">
    <source>
        <dbReference type="ARBA" id="ARBA00023163"/>
    </source>
</evidence>
<dbReference type="Pfam" id="PF04963">
    <property type="entry name" value="Sigma54_CBD"/>
    <property type="match status" value="1"/>
</dbReference>
<dbReference type="Pfam" id="PF00309">
    <property type="entry name" value="Sigma54_AID"/>
    <property type="match status" value="1"/>
</dbReference>
<evidence type="ECO:0000256" key="2">
    <source>
        <dbReference type="ARBA" id="ARBA00022478"/>
    </source>
</evidence>
<feature type="domain" description="RNA polymerase sigma factor 54 DNA-binding" evidence="9">
    <location>
        <begin position="287"/>
        <end position="445"/>
    </location>
</feature>
<reference evidence="11" key="1">
    <citation type="submission" date="2021-01" db="EMBL/GenBank/DDBJ databases">
        <title>Modified the classification status of verrucomicrobia.</title>
        <authorList>
            <person name="Feng X."/>
        </authorList>
    </citation>
    <scope>NUCLEOTIDE SEQUENCE</scope>
    <source>
        <strain evidence="11">5K15</strain>
    </source>
</reference>
<dbReference type="GO" id="GO:0016779">
    <property type="term" value="F:nucleotidyltransferase activity"/>
    <property type="evidence" value="ECO:0007669"/>
    <property type="project" value="UniProtKB-KW"/>
</dbReference>
<dbReference type="GO" id="GO:0001216">
    <property type="term" value="F:DNA-binding transcription activator activity"/>
    <property type="evidence" value="ECO:0007669"/>
    <property type="project" value="InterPro"/>
</dbReference>
<dbReference type="GO" id="GO:0016987">
    <property type="term" value="F:sigma factor activity"/>
    <property type="evidence" value="ECO:0007669"/>
    <property type="project" value="UniProtKB-KW"/>
</dbReference>
<evidence type="ECO:0000256" key="6">
    <source>
        <dbReference type="ARBA" id="ARBA00023082"/>
    </source>
</evidence>
<dbReference type="Gene3D" id="1.10.10.1330">
    <property type="entry name" value="RNA polymerase sigma-54 factor, core-binding domain"/>
    <property type="match status" value="1"/>
</dbReference>
<evidence type="ECO:0000256" key="5">
    <source>
        <dbReference type="ARBA" id="ARBA00023015"/>
    </source>
</evidence>
<dbReference type="GO" id="GO:0003677">
    <property type="term" value="F:DNA binding"/>
    <property type="evidence" value="ECO:0007669"/>
    <property type="project" value="UniProtKB-KW"/>
</dbReference>
<comment type="similarity">
    <text evidence="1">Belongs to the sigma-54 factor family.</text>
</comment>
<keyword evidence="5" id="KW-0805">Transcription regulation</keyword>
<dbReference type="InterPro" id="IPR007046">
    <property type="entry name" value="RNA_pol_sigma_54_core-bd"/>
</dbReference>
<sequence length="447" mass="50248">MRQSLEILQANTMELSQLIGQVAEMNPTLEVNDEAERLDDTPEPDAEHDLENLSEFDDTWREDQIMTMGSRQQSSDDEERREFLYNSIVAPKSLQQHLIDQLNRAAVDDEKYAAAEYLIGCIDDRGFLDEPLENLAPVSPFDFKELRAAQALIQKFDPAGVAVENLSESLLLQLQLLGRGGSLECRIIDEHLKDLARHRFSDIARDLGVSQEAVVAAADRIGELNPDPGAAFDPTSNPHVLPDLEIRKDSDGQFFASLTNEYLPTLRISNHYKDLLAKLNSDPKARKYLRDNIHEGRQIMNAVSQRQETLLKIGTEIIQRQPEFLLHGRSKMRPMTMHDIAETIGVHAATISRAVSGKYVLTPHGLMDLRAFFASGYTTQQGTEISNTGVREAIQQLVANENTAKPLSDTAIEKQLKEKGIKVARRTIAKYRDQLGILPSHLRKRHA</sequence>
<dbReference type="Pfam" id="PF04552">
    <property type="entry name" value="Sigma54_DBD"/>
    <property type="match status" value="1"/>
</dbReference>
<keyword evidence="3" id="KW-0808">Transferase</keyword>
<dbReference type="PIRSF" id="PIRSF000774">
    <property type="entry name" value="RpoN"/>
    <property type="match status" value="1"/>
</dbReference>
<organism evidence="11 12">
    <name type="scientific">Oceaniferula flava</name>
    <dbReference type="NCBI Taxonomy" id="2800421"/>
    <lineage>
        <taxon>Bacteria</taxon>
        <taxon>Pseudomonadati</taxon>
        <taxon>Verrucomicrobiota</taxon>
        <taxon>Verrucomicrobiia</taxon>
        <taxon>Verrucomicrobiales</taxon>
        <taxon>Verrucomicrobiaceae</taxon>
        <taxon>Oceaniferula</taxon>
    </lineage>
</organism>
<dbReference type="EMBL" id="JAENIG010000003">
    <property type="protein sequence ID" value="MBK1854634.1"/>
    <property type="molecule type" value="Genomic_DNA"/>
</dbReference>
<dbReference type="InterPro" id="IPR000394">
    <property type="entry name" value="RNA_pol_sigma_54"/>
</dbReference>
<evidence type="ECO:0000313" key="12">
    <source>
        <dbReference type="Proteomes" id="UP000634206"/>
    </source>
</evidence>
<evidence type="ECO:0000256" key="4">
    <source>
        <dbReference type="ARBA" id="ARBA00022695"/>
    </source>
</evidence>
<comment type="caution">
    <text evidence="11">The sequence shown here is derived from an EMBL/GenBank/DDBJ whole genome shotgun (WGS) entry which is preliminary data.</text>
</comment>
<dbReference type="PROSITE" id="PS50044">
    <property type="entry name" value="SIGMA54_3"/>
    <property type="match status" value="1"/>
</dbReference>
<keyword evidence="4" id="KW-0548">Nucleotidyltransferase</keyword>
<dbReference type="PRINTS" id="PR00045">
    <property type="entry name" value="SIGMA54FCT"/>
</dbReference>
<evidence type="ECO:0000256" key="3">
    <source>
        <dbReference type="ARBA" id="ARBA00022679"/>
    </source>
</evidence>
<dbReference type="AlphaFoldDB" id="A0AAE2SD04"/>
<keyword evidence="2" id="KW-0240">DNA-directed RNA polymerase</keyword>
<dbReference type="PROSITE" id="PS00718">
    <property type="entry name" value="SIGMA54_2"/>
    <property type="match status" value="1"/>
</dbReference>
<dbReference type="NCBIfam" id="TIGR02395">
    <property type="entry name" value="rpoN_sigma"/>
    <property type="match status" value="1"/>
</dbReference>
<evidence type="ECO:0000256" key="1">
    <source>
        <dbReference type="ARBA" id="ARBA00008798"/>
    </source>
</evidence>
<accession>A0AAE2SD04</accession>
<keyword evidence="6" id="KW-0731">Sigma factor</keyword>
<dbReference type="InterPro" id="IPR007634">
    <property type="entry name" value="RNA_pol_sigma_54_DNA-bd"/>
</dbReference>
<evidence type="ECO:0000256" key="7">
    <source>
        <dbReference type="ARBA" id="ARBA00023125"/>
    </source>
</evidence>
<keyword evidence="7" id="KW-0238">DNA-binding</keyword>
<dbReference type="GO" id="GO:0000428">
    <property type="term" value="C:DNA-directed RNA polymerase complex"/>
    <property type="evidence" value="ECO:0007669"/>
    <property type="project" value="UniProtKB-KW"/>
</dbReference>
<gene>
    <name evidence="11" type="primary">rpoN</name>
    <name evidence="11" type="ORF">JIN83_06665</name>
</gene>
<evidence type="ECO:0000313" key="11">
    <source>
        <dbReference type="EMBL" id="MBK1854634.1"/>
    </source>
</evidence>
<evidence type="ECO:0000259" key="9">
    <source>
        <dbReference type="Pfam" id="PF04552"/>
    </source>
</evidence>
<dbReference type="InterPro" id="IPR038709">
    <property type="entry name" value="RpoN_core-bd_sf"/>
</dbReference>
<dbReference type="PANTHER" id="PTHR32248">
    <property type="entry name" value="RNA POLYMERASE SIGMA-54 FACTOR"/>
    <property type="match status" value="1"/>
</dbReference>
<evidence type="ECO:0000259" key="10">
    <source>
        <dbReference type="Pfam" id="PF04963"/>
    </source>
</evidence>
<keyword evidence="12" id="KW-1185">Reference proteome</keyword>